<dbReference type="InterPro" id="IPR046253">
    <property type="entry name" value="DUF6286"/>
</dbReference>
<dbReference type="EMBL" id="JBHTRV010000030">
    <property type="protein sequence ID" value="MFE5984129.1"/>
    <property type="molecule type" value="Genomic_DNA"/>
</dbReference>
<proteinExistence type="predicted"/>
<feature type="region of interest" description="Disordered" evidence="1">
    <location>
        <begin position="1"/>
        <end position="69"/>
    </location>
</feature>
<name>A0ABW6J5M4_STRWE</name>
<evidence type="ECO:0000256" key="2">
    <source>
        <dbReference type="SAM" id="Phobius"/>
    </source>
</evidence>
<evidence type="ECO:0000313" key="4">
    <source>
        <dbReference type="EMBL" id="MFE5984129.1"/>
    </source>
</evidence>
<feature type="transmembrane region" description="Helical" evidence="2">
    <location>
        <begin position="88"/>
        <end position="109"/>
    </location>
</feature>
<dbReference type="Pfam" id="PF19803">
    <property type="entry name" value="DUF6286"/>
    <property type="match status" value="1"/>
</dbReference>
<keyword evidence="2" id="KW-0812">Transmembrane</keyword>
<keyword evidence="2" id="KW-0472">Membrane</keyword>
<protein>
    <submittedName>
        <fullName evidence="4">DUF6286 domain-containing protein</fullName>
    </submittedName>
</protein>
<dbReference type="Proteomes" id="UP001600424">
    <property type="component" value="Unassembled WGS sequence"/>
</dbReference>
<comment type="caution">
    <text evidence="4">The sequence shown here is derived from an EMBL/GenBank/DDBJ whole genome shotgun (WGS) entry which is preliminary data.</text>
</comment>
<keyword evidence="5" id="KW-1185">Reference proteome</keyword>
<evidence type="ECO:0000256" key="1">
    <source>
        <dbReference type="SAM" id="MobiDB-lite"/>
    </source>
</evidence>
<gene>
    <name evidence="4" type="ORF">ACFQ63_31100</name>
</gene>
<organism evidence="4 5">
    <name type="scientific">Streptomyces wedmorensis</name>
    <dbReference type="NCBI Taxonomy" id="43759"/>
    <lineage>
        <taxon>Bacteria</taxon>
        <taxon>Bacillati</taxon>
        <taxon>Actinomycetota</taxon>
        <taxon>Actinomycetes</taxon>
        <taxon>Kitasatosporales</taxon>
        <taxon>Streptomycetaceae</taxon>
        <taxon>Streptomyces</taxon>
    </lineage>
</organism>
<feature type="compositionally biased region" description="Pro residues" evidence="1">
    <location>
        <begin position="40"/>
        <end position="53"/>
    </location>
</feature>
<accession>A0ABW6J5M4</accession>
<reference evidence="4 5" key="1">
    <citation type="submission" date="2024-09" db="EMBL/GenBank/DDBJ databases">
        <title>The Natural Products Discovery Center: Release of the First 8490 Sequenced Strains for Exploring Actinobacteria Biosynthetic Diversity.</title>
        <authorList>
            <person name="Kalkreuter E."/>
            <person name="Kautsar S.A."/>
            <person name="Yang D."/>
            <person name="Bader C.D."/>
            <person name="Teijaro C.N."/>
            <person name="Fluegel L."/>
            <person name="Davis C.M."/>
            <person name="Simpson J.R."/>
            <person name="Lauterbach L."/>
            <person name="Steele A.D."/>
            <person name="Gui C."/>
            <person name="Meng S."/>
            <person name="Li G."/>
            <person name="Viehrig K."/>
            <person name="Ye F."/>
            <person name="Su P."/>
            <person name="Kiefer A.F."/>
            <person name="Nichols A."/>
            <person name="Cepeda A.J."/>
            <person name="Yan W."/>
            <person name="Fan B."/>
            <person name="Jiang Y."/>
            <person name="Adhikari A."/>
            <person name="Zheng C.-J."/>
            <person name="Schuster L."/>
            <person name="Cowan T.M."/>
            <person name="Smanski M.J."/>
            <person name="Chevrette M.G."/>
            <person name="De Carvalho L.P.S."/>
            <person name="Shen B."/>
        </authorList>
    </citation>
    <scope>NUCLEOTIDE SEQUENCE [LARGE SCALE GENOMIC DNA]</scope>
    <source>
        <strain evidence="4 5">NPDC056472</strain>
    </source>
</reference>
<evidence type="ECO:0000259" key="3">
    <source>
        <dbReference type="Pfam" id="PF19803"/>
    </source>
</evidence>
<feature type="domain" description="DUF6286" evidence="3">
    <location>
        <begin position="145"/>
        <end position="248"/>
    </location>
</feature>
<feature type="compositionally biased region" description="Pro residues" evidence="1">
    <location>
        <begin position="1"/>
        <end position="10"/>
    </location>
</feature>
<feature type="transmembrane region" description="Helical" evidence="2">
    <location>
        <begin position="136"/>
        <end position="159"/>
    </location>
</feature>
<feature type="compositionally biased region" description="Low complexity" evidence="1">
    <location>
        <begin position="54"/>
        <end position="69"/>
    </location>
</feature>
<evidence type="ECO:0000313" key="5">
    <source>
        <dbReference type="Proteomes" id="UP001600424"/>
    </source>
</evidence>
<dbReference type="RefSeq" id="WP_386256422.1">
    <property type="nucleotide sequence ID" value="NZ_JBHTRV010000030.1"/>
</dbReference>
<keyword evidence="2" id="KW-1133">Transmembrane helix</keyword>
<sequence>MTTTPQPPPADDSRPTNPASPDAGAPGPTRTGSAGQGPAPGTPGPGGPAPGAPDPGDADPGAPGPVPVLADAPAAPVRRFWAVRRIPAALLAAVVLGGAGLLLYDVAAVRADHAAMAWRTELADALATRPLDSTGVVIGAAVAVVLGIWLLLLAATPGLRSVLPMRREHADVRAGLDREAAALTLRDRAMEVSGVQSVQVRVRRSKASVRAVSHFRALDEVRADVERALATGVDELGLAHPPALTVRVARPPKKG</sequence>